<dbReference type="InterPro" id="IPR011050">
    <property type="entry name" value="Pectin_lyase_fold/virulence"/>
</dbReference>
<protein>
    <submittedName>
        <fullName evidence="1">Uncharacterized protein</fullName>
    </submittedName>
</protein>
<gene>
    <name evidence="1" type="ORF">LDC_1095</name>
</gene>
<reference evidence="1" key="1">
    <citation type="submission" date="2010-07" db="EMBL/GenBank/DDBJ databases">
        <authorList>
            <consortium name="CONSOLIDER consortium CSD2007-00005"/>
            <person name="Guazzaroni M.-E."/>
            <person name="Richter M."/>
            <person name="Garcia-Salamanca A."/>
            <person name="Yarza P."/>
            <person name="Ferrer M."/>
        </authorList>
    </citation>
    <scope>NUCLEOTIDE SEQUENCE</scope>
</reference>
<reference evidence="1" key="2">
    <citation type="journal article" date="2011" name="Microb. Ecol.">
        <title>Taxonomic and Functional Metagenomic Profiling of the Microbial Community in the Anoxic Sediment of a Sub-saline Shallow Lake (Laguna de Carrizo, Central Spain).</title>
        <authorList>
            <person name="Ferrer M."/>
            <person name="Guazzaroni M.E."/>
            <person name="Richter M."/>
            <person name="Garcia-Salamanca A."/>
            <person name="Yarza P."/>
            <person name="Suarez-Suarez A."/>
            <person name="Solano J."/>
            <person name="Alcaide M."/>
            <person name="van Dillewijn P."/>
            <person name="Molina-Henares M.A."/>
            <person name="Lopez-Cortes N."/>
            <person name="Al-Ramahi Y."/>
            <person name="Guerrero C."/>
            <person name="Acosta A."/>
            <person name="de Eugenio L.I."/>
            <person name="Martinez V."/>
            <person name="Marques S."/>
            <person name="Rojo F."/>
            <person name="Santero E."/>
            <person name="Genilloud O."/>
            <person name="Perez-Perez J."/>
            <person name="Rossello-Mora R."/>
            <person name="Ramos J.L."/>
        </authorList>
    </citation>
    <scope>NUCLEOTIDE SEQUENCE</scope>
</reference>
<dbReference type="EMBL" id="ADZX01000392">
    <property type="protein sequence ID" value="EFK96873.1"/>
    <property type="molecule type" value="Genomic_DNA"/>
</dbReference>
<accession>D9PHU3</accession>
<comment type="caution">
    <text evidence="1">The sequence shown here is derived from an EMBL/GenBank/DDBJ whole genome shotgun (WGS) entry which is preliminary data.</text>
</comment>
<evidence type="ECO:0000313" key="1">
    <source>
        <dbReference type="EMBL" id="EFK96873.1"/>
    </source>
</evidence>
<sequence>MEGNNGDYTQMQCNNVTQVRTAVDVDNTSTGFRYMTARNCAAFHFGPTSGHADFLENHASSSNNLSHDASAPGSGSLTSQVLYSSIVDTTQATMNLHWRAGAAAINAGTNLGTGLAQDIDDSTRSGTWDIGADEMSALTLAYTSGTNEYSIGARRHISVTVDSITGSGPWKVWLKSANPALHRTFANDCFTDGMGRRWKIQAADTTQDTLRVANTEYSAGSPSATCKYGTVGRFYNTLQSWETARQGTLTTRGGTGAIEKGVCYNDGVLDWVSIEGSTTSSACYMHLTVAPGERHNGTDSTGVRVRHAVATGGALIDVLNAYTRVEWLELDCSTDGGSYVTAGVRANYLHDNCRFSNLLIYSGQYSGFDIGDYNDGTIISNCVVFNTSSAGGEPIRYTGPHSGDTLFVY</sequence>
<dbReference type="AlphaFoldDB" id="D9PHU3"/>
<organism evidence="1">
    <name type="scientific">sediment metagenome</name>
    <dbReference type="NCBI Taxonomy" id="749907"/>
    <lineage>
        <taxon>unclassified sequences</taxon>
        <taxon>metagenomes</taxon>
        <taxon>ecological metagenomes</taxon>
    </lineage>
</organism>
<dbReference type="SUPFAM" id="SSF51126">
    <property type="entry name" value="Pectin lyase-like"/>
    <property type="match status" value="1"/>
</dbReference>
<name>D9PHU3_9ZZZZ</name>
<proteinExistence type="predicted"/>
<feature type="non-terminal residue" evidence="1">
    <location>
        <position position="409"/>
    </location>
</feature>